<proteinExistence type="predicted"/>
<evidence type="ECO:0000313" key="4">
    <source>
        <dbReference type="Proteomes" id="UP000214646"/>
    </source>
</evidence>
<dbReference type="Gene3D" id="3.40.50.1110">
    <property type="entry name" value="SGNH hydrolase"/>
    <property type="match status" value="1"/>
</dbReference>
<dbReference type="InterPro" id="IPR013830">
    <property type="entry name" value="SGNH_hydro"/>
</dbReference>
<feature type="chain" id="PRO_5013302256" evidence="1">
    <location>
        <begin position="18"/>
        <end position="390"/>
    </location>
</feature>
<gene>
    <name evidence="3" type="ORF">FRUB_02281</name>
</gene>
<comment type="caution">
    <text evidence="3">The sequence shown here is derived from an EMBL/GenBank/DDBJ whole genome shotgun (WGS) entry which is preliminary data.</text>
</comment>
<feature type="domain" description="SGNH hydrolase-type esterase" evidence="2">
    <location>
        <begin position="45"/>
        <end position="213"/>
    </location>
</feature>
<dbReference type="CDD" id="cd00229">
    <property type="entry name" value="SGNH_hydrolase"/>
    <property type="match status" value="1"/>
</dbReference>
<dbReference type="PANTHER" id="PTHR34407:SF1">
    <property type="entry name" value="SGNH HYDROLASE-TYPE ESTERASE DOMAIN-CONTAINING PROTEIN"/>
    <property type="match status" value="1"/>
</dbReference>
<dbReference type="SUPFAM" id="SSF52266">
    <property type="entry name" value="SGNH hydrolase"/>
    <property type="match status" value="1"/>
</dbReference>
<dbReference type="PANTHER" id="PTHR34407">
    <property type="entry name" value="EXPRESSED PROTEIN"/>
    <property type="match status" value="1"/>
</dbReference>
<sequence length="390" mass="41464">MTFLSLFSAAFTCIAVAGLSPNVHPRGSLDNARIQFESGKGHVAFLGGSITEMDGFRPMVCDRLRKRLPKCEFTFTNAGIASTCSTTGAFRLASDVLAKGPVDLLFVEYAVNDDQDAGHARRECIRGLEGIVRHARAHNPNADIVVTFFVNEGMLKTIAEGRTPLTVAAHDAVAAHYGISSVDVAKETADRIAAKTLTWKEYGGVHPARPGNALAAELIGQVLDAAWKAPLRDGAAKTPAPLPSGPLDEGNYGHGRFIDPKTAVLASGWTLAPADWKKAPGQWRQRFRDIPLLTATEPGAELTLAFEGRAVGAYVVAGPDAGKVEASVDGGPAATVDLFHSFSRGLHYPRTVMFATDLKPGKHTLVLRMAKEKNAASTGTAARIVQFVAN</sequence>
<dbReference type="AlphaFoldDB" id="A0A225E4D5"/>
<keyword evidence="4" id="KW-1185">Reference proteome</keyword>
<evidence type="ECO:0000313" key="3">
    <source>
        <dbReference type="EMBL" id="OWK44349.1"/>
    </source>
</evidence>
<name>A0A225E4D5_9BACT</name>
<reference evidence="4" key="1">
    <citation type="submission" date="2017-06" db="EMBL/GenBank/DDBJ databases">
        <title>Genome analysis of Fimbriiglobus ruber SP5, the first member of the order Planctomycetales with confirmed chitinolytic capability.</title>
        <authorList>
            <person name="Ravin N.V."/>
            <person name="Rakitin A.L."/>
            <person name="Ivanova A.A."/>
            <person name="Beletsky A.V."/>
            <person name="Kulichevskaya I.S."/>
            <person name="Mardanov A.V."/>
            <person name="Dedysh S.N."/>
        </authorList>
    </citation>
    <scope>NUCLEOTIDE SEQUENCE [LARGE SCALE GENOMIC DNA]</scope>
    <source>
        <strain evidence="4">SP5</strain>
    </source>
</reference>
<dbReference type="Pfam" id="PF13472">
    <property type="entry name" value="Lipase_GDSL_2"/>
    <property type="match status" value="1"/>
</dbReference>
<dbReference type="Proteomes" id="UP000214646">
    <property type="component" value="Unassembled WGS sequence"/>
</dbReference>
<keyword evidence="1" id="KW-0732">Signal</keyword>
<dbReference type="RefSeq" id="WP_202973918.1">
    <property type="nucleotide sequence ID" value="NZ_NIDE01000003.1"/>
</dbReference>
<accession>A0A225E4D5</accession>
<dbReference type="GO" id="GO:0016788">
    <property type="term" value="F:hydrolase activity, acting on ester bonds"/>
    <property type="evidence" value="ECO:0007669"/>
    <property type="project" value="UniProtKB-ARBA"/>
</dbReference>
<evidence type="ECO:0000259" key="2">
    <source>
        <dbReference type="Pfam" id="PF13472"/>
    </source>
</evidence>
<dbReference type="InterPro" id="IPR036514">
    <property type="entry name" value="SGNH_hydro_sf"/>
</dbReference>
<dbReference type="EMBL" id="NIDE01000003">
    <property type="protein sequence ID" value="OWK44349.1"/>
    <property type="molecule type" value="Genomic_DNA"/>
</dbReference>
<dbReference type="Gene3D" id="2.60.120.260">
    <property type="entry name" value="Galactose-binding domain-like"/>
    <property type="match status" value="1"/>
</dbReference>
<feature type="signal peptide" evidence="1">
    <location>
        <begin position="1"/>
        <end position="17"/>
    </location>
</feature>
<evidence type="ECO:0000256" key="1">
    <source>
        <dbReference type="SAM" id="SignalP"/>
    </source>
</evidence>
<organism evidence="3 4">
    <name type="scientific">Fimbriiglobus ruber</name>
    <dbReference type="NCBI Taxonomy" id="1908690"/>
    <lineage>
        <taxon>Bacteria</taxon>
        <taxon>Pseudomonadati</taxon>
        <taxon>Planctomycetota</taxon>
        <taxon>Planctomycetia</taxon>
        <taxon>Gemmatales</taxon>
        <taxon>Gemmataceae</taxon>
        <taxon>Fimbriiglobus</taxon>
    </lineage>
</organism>
<protein>
    <submittedName>
        <fullName evidence="3">O-antigen-like protein</fullName>
    </submittedName>
</protein>